<evidence type="ECO:0000313" key="2">
    <source>
        <dbReference type="Proteomes" id="UP000184092"/>
    </source>
</evidence>
<sequence>MEFFKNLDFEIIKSDSFKEDSVREEILAPLLQCLDFSAFGVNKIIRSQNLKHPYIYFGTKKENINIIPDYLLQIEGINKVIIDAKSPKENILSGKNPEQAFSYAIHKEVRAEIYALCNGLEFVIFNVNEIEPVFYSKIEDLESNWDKFYRIMSPLGLTKPHVFGYKPDFGIRLLKTGAKLGDKQYFLGVWLNTIAKLDEDNYSFSCGIPLGEDCIGTFDFNKTLFESFLKQIPDEKREKTKNALSHAPFKEIYMSQEESYEVAFECELSSKIIELEHDIFCPLKINEFIVI</sequence>
<accession>A0A1M7PST9</accession>
<dbReference type="AlphaFoldDB" id="A0A1M7PST9"/>
<dbReference type="RefSeq" id="WP_073211658.1">
    <property type="nucleotide sequence ID" value="NZ_FRCL01000022.1"/>
</dbReference>
<dbReference type="OrthoDB" id="6380146at2"/>
<proteinExistence type="predicted"/>
<organism evidence="1 2">
    <name type="scientific">Flavobacterium xinjiangense</name>
    <dbReference type="NCBI Taxonomy" id="178356"/>
    <lineage>
        <taxon>Bacteria</taxon>
        <taxon>Pseudomonadati</taxon>
        <taxon>Bacteroidota</taxon>
        <taxon>Flavobacteriia</taxon>
        <taxon>Flavobacteriales</taxon>
        <taxon>Flavobacteriaceae</taxon>
        <taxon>Flavobacterium</taxon>
    </lineage>
</organism>
<protein>
    <submittedName>
        <fullName evidence="1">Type I restriction enzyme R protein N terminus (HSDR_N)</fullName>
    </submittedName>
</protein>
<reference evidence="2" key="1">
    <citation type="submission" date="2016-11" db="EMBL/GenBank/DDBJ databases">
        <authorList>
            <person name="Varghese N."/>
            <person name="Submissions S."/>
        </authorList>
    </citation>
    <scope>NUCLEOTIDE SEQUENCE [LARGE SCALE GENOMIC DNA]</scope>
    <source>
        <strain evidence="2">CGMCC 1.2749</strain>
    </source>
</reference>
<evidence type="ECO:0000313" key="1">
    <source>
        <dbReference type="EMBL" id="SHN20360.1"/>
    </source>
</evidence>
<keyword evidence="2" id="KW-1185">Reference proteome</keyword>
<gene>
    <name evidence="1" type="ORF">SAMN05216269_1228</name>
</gene>
<dbReference type="Proteomes" id="UP000184092">
    <property type="component" value="Unassembled WGS sequence"/>
</dbReference>
<name>A0A1M7PST9_9FLAO</name>
<dbReference type="EMBL" id="FRCL01000022">
    <property type="protein sequence ID" value="SHN20360.1"/>
    <property type="molecule type" value="Genomic_DNA"/>
</dbReference>